<feature type="transmembrane region" description="Helical" evidence="8">
    <location>
        <begin position="419"/>
        <end position="438"/>
    </location>
</feature>
<feature type="transmembrane region" description="Helical" evidence="8">
    <location>
        <begin position="63"/>
        <end position="79"/>
    </location>
</feature>
<dbReference type="PROSITE" id="PS50850">
    <property type="entry name" value="MFS"/>
    <property type="match status" value="1"/>
</dbReference>
<feature type="transmembrane region" description="Helical" evidence="8">
    <location>
        <begin position="268"/>
        <end position="288"/>
    </location>
</feature>
<keyword evidence="4" id="KW-1003">Cell membrane</keyword>
<dbReference type="InterPro" id="IPR036259">
    <property type="entry name" value="MFS_trans_sf"/>
</dbReference>
<sequence>MEIMHWKHPSGRFYAEGMPRLSISPAPGPGFGTDPGPGLGAGPGATPDVWAGHPKGSEAYRRILAGLAFAGVATFAQLYSTQAVLPILAADLHVSAAEAALTISLATVGLALTVLPWSFLADRIGRVRAMMWGISAATVLGLLVPLAPSFPVLLGLRLLEGMALGGIPAIAIAYLNEEVNKAHAALAAGSYVAGTTLGGLAGRLVAGPAGELWGWRAAALAVSVLATAAAVVFLLLVPRARGFTAAAAGGFRGALRTLSGHARNPRLLALYVQAFLLMGGFVAVYNYLGFRLSGQPFSLPATAISLIFLAYLSGTVSARWAAGLTMRFGRRTVLMAGTGLMATGLAMTLTQLLVLILLGLLLFTGGFFAAHSIGSGWTGLIATTGRAQAASLYNLAYYLGSSVLGWAGGLVFQGLGWTALALTVIALAGTTAVITAVAHPASAPAAGAAPGTTAGTSR</sequence>
<evidence type="ECO:0000313" key="10">
    <source>
        <dbReference type="EMBL" id="RKR20484.1"/>
    </source>
</evidence>
<evidence type="ECO:0000256" key="4">
    <source>
        <dbReference type="ARBA" id="ARBA00022475"/>
    </source>
</evidence>
<comment type="similarity">
    <text evidence="2">Belongs to the major facilitator superfamily.</text>
</comment>
<evidence type="ECO:0000256" key="2">
    <source>
        <dbReference type="ARBA" id="ARBA00008335"/>
    </source>
</evidence>
<keyword evidence="3" id="KW-0813">Transport</keyword>
<organism evidence="10 11">
    <name type="scientific">Arthrobacter oryzae</name>
    <dbReference type="NCBI Taxonomy" id="409290"/>
    <lineage>
        <taxon>Bacteria</taxon>
        <taxon>Bacillati</taxon>
        <taxon>Actinomycetota</taxon>
        <taxon>Actinomycetes</taxon>
        <taxon>Micrococcales</taxon>
        <taxon>Micrococcaceae</taxon>
        <taxon>Arthrobacter</taxon>
    </lineage>
</organism>
<evidence type="ECO:0000256" key="1">
    <source>
        <dbReference type="ARBA" id="ARBA00004651"/>
    </source>
</evidence>
<evidence type="ECO:0000313" key="11">
    <source>
        <dbReference type="Proteomes" id="UP000276055"/>
    </source>
</evidence>
<dbReference type="Proteomes" id="UP000276055">
    <property type="component" value="Unassembled WGS sequence"/>
</dbReference>
<protein>
    <submittedName>
        <fullName evidence="10">Putative MFS family arabinose efflux permease</fullName>
    </submittedName>
</protein>
<name>A0A495EU06_9MICC</name>
<evidence type="ECO:0000256" key="5">
    <source>
        <dbReference type="ARBA" id="ARBA00022692"/>
    </source>
</evidence>
<keyword evidence="5 8" id="KW-0812">Transmembrane</keyword>
<dbReference type="SUPFAM" id="SSF103473">
    <property type="entry name" value="MFS general substrate transporter"/>
    <property type="match status" value="1"/>
</dbReference>
<feature type="transmembrane region" description="Helical" evidence="8">
    <location>
        <begin position="182"/>
        <end position="201"/>
    </location>
</feature>
<dbReference type="InterPro" id="IPR011701">
    <property type="entry name" value="MFS"/>
</dbReference>
<feature type="transmembrane region" description="Helical" evidence="8">
    <location>
        <begin position="333"/>
        <end position="354"/>
    </location>
</feature>
<accession>A0A495EU06</accession>
<dbReference type="InterPro" id="IPR020846">
    <property type="entry name" value="MFS_dom"/>
</dbReference>
<feature type="transmembrane region" description="Helical" evidence="8">
    <location>
        <begin position="99"/>
        <end position="117"/>
    </location>
</feature>
<evidence type="ECO:0000256" key="3">
    <source>
        <dbReference type="ARBA" id="ARBA00022448"/>
    </source>
</evidence>
<feature type="domain" description="Major facilitator superfamily (MFS) profile" evidence="9">
    <location>
        <begin position="63"/>
        <end position="443"/>
    </location>
</feature>
<comment type="caution">
    <text evidence="10">The sequence shown here is derived from an EMBL/GenBank/DDBJ whole genome shotgun (WGS) entry which is preliminary data.</text>
</comment>
<dbReference type="Gene3D" id="1.20.1250.20">
    <property type="entry name" value="MFS general substrate transporter like domains"/>
    <property type="match status" value="1"/>
</dbReference>
<feature type="transmembrane region" description="Helical" evidence="8">
    <location>
        <begin position="154"/>
        <end position="175"/>
    </location>
</feature>
<evidence type="ECO:0000256" key="8">
    <source>
        <dbReference type="SAM" id="Phobius"/>
    </source>
</evidence>
<gene>
    <name evidence="10" type="ORF">C8D78_1119</name>
</gene>
<feature type="transmembrane region" description="Helical" evidence="8">
    <location>
        <begin position="213"/>
        <end position="237"/>
    </location>
</feature>
<proteinExistence type="inferred from homology"/>
<dbReference type="PANTHER" id="PTHR43271:SF1">
    <property type="entry name" value="INNER MEMBRANE TRANSPORT PROTEIN YNFM"/>
    <property type="match status" value="1"/>
</dbReference>
<evidence type="ECO:0000256" key="6">
    <source>
        <dbReference type="ARBA" id="ARBA00022989"/>
    </source>
</evidence>
<feature type="transmembrane region" description="Helical" evidence="8">
    <location>
        <begin position="129"/>
        <end position="148"/>
    </location>
</feature>
<dbReference type="AlphaFoldDB" id="A0A495EU06"/>
<dbReference type="CDD" id="cd17324">
    <property type="entry name" value="MFS_NepI_like"/>
    <property type="match status" value="1"/>
</dbReference>
<feature type="transmembrane region" description="Helical" evidence="8">
    <location>
        <begin position="395"/>
        <end position="413"/>
    </location>
</feature>
<dbReference type="GO" id="GO:0005886">
    <property type="term" value="C:plasma membrane"/>
    <property type="evidence" value="ECO:0007669"/>
    <property type="project" value="UniProtKB-SubCell"/>
</dbReference>
<evidence type="ECO:0000259" key="9">
    <source>
        <dbReference type="PROSITE" id="PS50850"/>
    </source>
</evidence>
<feature type="transmembrane region" description="Helical" evidence="8">
    <location>
        <begin position="300"/>
        <end position="321"/>
    </location>
</feature>
<dbReference type="PANTHER" id="PTHR43271">
    <property type="entry name" value="BLL2771 PROTEIN"/>
    <property type="match status" value="1"/>
</dbReference>
<dbReference type="Pfam" id="PF07690">
    <property type="entry name" value="MFS_1"/>
    <property type="match status" value="1"/>
</dbReference>
<comment type="subcellular location">
    <subcellularLocation>
        <location evidence="1">Cell membrane</location>
        <topology evidence="1">Multi-pass membrane protein</topology>
    </subcellularLocation>
</comment>
<keyword evidence="7 8" id="KW-0472">Membrane</keyword>
<dbReference type="EMBL" id="RBIR01000002">
    <property type="protein sequence ID" value="RKR20484.1"/>
    <property type="molecule type" value="Genomic_DNA"/>
</dbReference>
<keyword evidence="6 8" id="KW-1133">Transmembrane helix</keyword>
<dbReference type="GO" id="GO:0022857">
    <property type="term" value="F:transmembrane transporter activity"/>
    <property type="evidence" value="ECO:0007669"/>
    <property type="project" value="InterPro"/>
</dbReference>
<evidence type="ECO:0000256" key="7">
    <source>
        <dbReference type="ARBA" id="ARBA00023136"/>
    </source>
</evidence>
<reference evidence="10 11" key="1">
    <citation type="submission" date="2018-10" db="EMBL/GenBank/DDBJ databases">
        <title>Genomic Encyclopedia of Type Strains, Phase IV (KMG-IV): sequencing the most valuable type-strain genomes for metagenomic binning, comparative biology and taxonomic classification.</title>
        <authorList>
            <person name="Goeker M."/>
        </authorList>
    </citation>
    <scope>NUCLEOTIDE SEQUENCE [LARGE SCALE GENOMIC DNA]</scope>
    <source>
        <strain evidence="10 11">DSM 25586</strain>
    </source>
</reference>
<feature type="transmembrane region" description="Helical" evidence="8">
    <location>
        <begin position="360"/>
        <end position="383"/>
    </location>
</feature>